<feature type="region of interest" description="Disordered" evidence="4">
    <location>
        <begin position="148"/>
        <end position="172"/>
    </location>
</feature>
<dbReference type="Proteomes" id="UP000694925">
    <property type="component" value="Unplaced"/>
</dbReference>
<protein>
    <submittedName>
        <fullName evidence="7">Adenylate cyclase type 10-like</fullName>
    </submittedName>
</protein>
<feature type="domain" description="Guanylate cyclase" evidence="5">
    <location>
        <begin position="185"/>
        <end position="323"/>
    </location>
</feature>
<dbReference type="GO" id="GO:0005737">
    <property type="term" value="C:cytoplasm"/>
    <property type="evidence" value="ECO:0007669"/>
    <property type="project" value="TreeGrafter"/>
</dbReference>
<dbReference type="AlphaFoldDB" id="A0AAJ7S4E1"/>
<gene>
    <name evidence="7" type="primary">LOC108627198</name>
</gene>
<keyword evidence="1" id="KW-0547">Nucleotide-binding</keyword>
<dbReference type="RefSeq" id="XP_026671233.1">
    <property type="nucleotide sequence ID" value="XM_026815432.1"/>
</dbReference>
<sequence>MATFVPDELIYEKDLSKKSFRRFNAVVSLIHMQNLFNIYEKYVSGENGGSHALFTFLDSVTNIVIQEVYSSNGDVLKFSQDSMLVMWKDVKYTRRLCLPGDLVLSSSAWEHCAPSQYDYVIKDSSNIKIIKVLGPPAEVAKKNDSTITPVSYDDEQNTQQSPSESVLSDDSIDETDSIEFRKSEFKYLTEIKQITVVCISVIPIQYSVYELISLLDEAYKLIQNIIEPYYGCIAMLNLFEKDISFYLLYGLKEYEVEGVKVNYAKNAILSTFEITEALKEVAGIKSVLAGISTGTAFCGVVGHIVRRQYMILGAPVNKAISLMIMSFDKIFCDYDTLLKSELDKDKFRSRGIKVLKKFGKCQVYEFGNTGPPVETMQSLEYNYPLLDRHHEVEYFKDILDDIGVIDRAYSGMLIEGPERSGKSRVLDAFATIVRNRQIKLIKLSLHASHTEKAFAVLYHIFLQLFNAENCTSIDDRERVLISMLSEILHDKEFCYLNTIMRVQFPLSKDYCEDTEWKRHGKSLEIFEQILNQVLGRICIILDDVQHMDLLSWQFLSSALNNCKVVLIMAMAEPISWDNLSQVEAGMCQDKRLLNRTLEGLDPMYLSAFACQFLNVMAIPKGLEK</sequence>
<dbReference type="GO" id="GO:0035556">
    <property type="term" value="P:intracellular signal transduction"/>
    <property type="evidence" value="ECO:0007669"/>
    <property type="project" value="InterPro"/>
</dbReference>
<reference evidence="7" key="1">
    <citation type="submission" date="2025-08" db="UniProtKB">
        <authorList>
            <consortium name="RefSeq"/>
        </authorList>
    </citation>
    <scope>IDENTIFICATION</scope>
    <source>
        <tissue evidence="7">Whole body</tissue>
    </source>
</reference>
<dbReference type="InterPro" id="IPR001054">
    <property type="entry name" value="A/G_cyclase"/>
</dbReference>
<keyword evidence="6" id="KW-1185">Reference proteome</keyword>
<dbReference type="PANTHER" id="PTHR16305:SF28">
    <property type="entry name" value="GUANYLATE CYCLASE DOMAIN-CONTAINING PROTEIN"/>
    <property type="match status" value="1"/>
</dbReference>
<evidence type="ECO:0000256" key="1">
    <source>
        <dbReference type="ARBA" id="ARBA00022741"/>
    </source>
</evidence>
<dbReference type="GeneID" id="108627198"/>
<dbReference type="GO" id="GO:0005524">
    <property type="term" value="F:ATP binding"/>
    <property type="evidence" value="ECO:0007669"/>
    <property type="project" value="UniProtKB-KW"/>
</dbReference>
<dbReference type="PANTHER" id="PTHR16305">
    <property type="entry name" value="TESTICULAR SOLUBLE ADENYLYL CYCLASE"/>
    <property type="match status" value="1"/>
</dbReference>
<dbReference type="InterPro" id="IPR027417">
    <property type="entry name" value="P-loop_NTPase"/>
</dbReference>
<evidence type="ECO:0000256" key="4">
    <source>
        <dbReference type="SAM" id="MobiDB-lite"/>
    </source>
</evidence>
<keyword evidence="3" id="KW-0456">Lyase</keyword>
<evidence type="ECO:0000259" key="5">
    <source>
        <dbReference type="PROSITE" id="PS50125"/>
    </source>
</evidence>
<dbReference type="Gene3D" id="3.40.50.300">
    <property type="entry name" value="P-loop containing nucleotide triphosphate hydrolases"/>
    <property type="match status" value="1"/>
</dbReference>
<name>A0AAJ7S4E1_9HYME</name>
<proteinExistence type="predicted"/>
<dbReference type="KEGG" id="ccal:108627198"/>
<dbReference type="Gene3D" id="3.30.70.1230">
    <property type="entry name" value="Nucleotide cyclase"/>
    <property type="match status" value="1"/>
</dbReference>
<dbReference type="SUPFAM" id="SSF55073">
    <property type="entry name" value="Nucleotide cyclase"/>
    <property type="match status" value="1"/>
</dbReference>
<dbReference type="GO" id="GO:0009190">
    <property type="term" value="P:cyclic nucleotide biosynthetic process"/>
    <property type="evidence" value="ECO:0007669"/>
    <property type="project" value="InterPro"/>
</dbReference>
<keyword evidence="2" id="KW-0067">ATP-binding</keyword>
<evidence type="ECO:0000313" key="6">
    <source>
        <dbReference type="Proteomes" id="UP000694925"/>
    </source>
</evidence>
<feature type="compositionally biased region" description="Polar residues" evidence="4">
    <location>
        <begin position="157"/>
        <end position="166"/>
    </location>
</feature>
<dbReference type="GO" id="GO:0004016">
    <property type="term" value="F:adenylate cyclase activity"/>
    <property type="evidence" value="ECO:0007669"/>
    <property type="project" value="TreeGrafter"/>
</dbReference>
<evidence type="ECO:0000313" key="7">
    <source>
        <dbReference type="RefSeq" id="XP_026671233.1"/>
    </source>
</evidence>
<dbReference type="SUPFAM" id="SSF52540">
    <property type="entry name" value="P-loop containing nucleoside triphosphate hydrolases"/>
    <property type="match status" value="1"/>
</dbReference>
<accession>A0AAJ7S4E1</accession>
<organism evidence="6 7">
    <name type="scientific">Ceratina calcarata</name>
    <dbReference type="NCBI Taxonomy" id="156304"/>
    <lineage>
        <taxon>Eukaryota</taxon>
        <taxon>Metazoa</taxon>
        <taxon>Ecdysozoa</taxon>
        <taxon>Arthropoda</taxon>
        <taxon>Hexapoda</taxon>
        <taxon>Insecta</taxon>
        <taxon>Pterygota</taxon>
        <taxon>Neoptera</taxon>
        <taxon>Endopterygota</taxon>
        <taxon>Hymenoptera</taxon>
        <taxon>Apocrita</taxon>
        <taxon>Aculeata</taxon>
        <taxon>Apoidea</taxon>
        <taxon>Anthophila</taxon>
        <taxon>Apidae</taxon>
        <taxon>Ceratina</taxon>
        <taxon>Zadontomerus</taxon>
    </lineage>
</organism>
<evidence type="ECO:0000256" key="2">
    <source>
        <dbReference type="ARBA" id="ARBA00022840"/>
    </source>
</evidence>
<dbReference type="InterPro" id="IPR029787">
    <property type="entry name" value="Nucleotide_cyclase"/>
</dbReference>
<dbReference type="PROSITE" id="PS50125">
    <property type="entry name" value="GUANYLATE_CYCLASE_2"/>
    <property type="match status" value="1"/>
</dbReference>
<evidence type="ECO:0000256" key="3">
    <source>
        <dbReference type="ARBA" id="ARBA00023239"/>
    </source>
</evidence>